<sequence length="63" mass="7038">MPSPWAPQGRRVCRSVPTRSSWCPTALRRRSVFASAIGPSSQPARQRVPRRWPCRGSGFTTQA</sequence>
<organism evidence="2 3">
    <name type="scientific">Vulgatibacter incomptus</name>
    <dbReference type="NCBI Taxonomy" id="1391653"/>
    <lineage>
        <taxon>Bacteria</taxon>
        <taxon>Pseudomonadati</taxon>
        <taxon>Myxococcota</taxon>
        <taxon>Myxococcia</taxon>
        <taxon>Myxococcales</taxon>
        <taxon>Cystobacterineae</taxon>
        <taxon>Vulgatibacteraceae</taxon>
        <taxon>Vulgatibacter</taxon>
    </lineage>
</organism>
<dbReference type="AlphaFoldDB" id="A0A0K1P9R7"/>
<evidence type="ECO:0000256" key="1">
    <source>
        <dbReference type="SAM" id="MobiDB-lite"/>
    </source>
</evidence>
<protein>
    <submittedName>
        <fullName evidence="2">Uncharacterized protein</fullName>
    </submittedName>
</protein>
<name>A0A0K1P9R7_9BACT</name>
<feature type="region of interest" description="Disordered" evidence="1">
    <location>
        <begin position="37"/>
        <end position="63"/>
    </location>
</feature>
<dbReference type="STRING" id="1391653.AKJ08_0660"/>
<reference evidence="2 3" key="1">
    <citation type="submission" date="2015-08" db="EMBL/GenBank/DDBJ databases">
        <authorList>
            <person name="Babu N.S."/>
            <person name="Beckwith C.J."/>
            <person name="Beseler K.G."/>
            <person name="Brison A."/>
            <person name="Carone J.V."/>
            <person name="Caskin T.P."/>
            <person name="Diamond M."/>
            <person name="Durham M.E."/>
            <person name="Foxe J.M."/>
            <person name="Go M."/>
            <person name="Henderson B.A."/>
            <person name="Jones I.B."/>
            <person name="McGettigan J.A."/>
            <person name="Micheletti S.J."/>
            <person name="Nasrallah M.E."/>
            <person name="Ortiz D."/>
            <person name="Piller C.R."/>
            <person name="Privatt S.R."/>
            <person name="Schneider S.L."/>
            <person name="Sharp S."/>
            <person name="Smith T.C."/>
            <person name="Stanton J.D."/>
            <person name="Ullery H.E."/>
            <person name="Wilson R.J."/>
            <person name="Serrano M.G."/>
            <person name="Buck G."/>
            <person name="Lee V."/>
            <person name="Wang Y."/>
            <person name="Carvalho R."/>
            <person name="Voegtly L."/>
            <person name="Shi R."/>
            <person name="Duckworth R."/>
            <person name="Johnson A."/>
            <person name="Loviza R."/>
            <person name="Walstead R."/>
            <person name="Shah Z."/>
            <person name="Kiflezghi M."/>
            <person name="Wade K."/>
            <person name="Ball S.L."/>
            <person name="Bradley K.W."/>
            <person name="Asai D.J."/>
            <person name="Bowman C.A."/>
            <person name="Russell D.A."/>
            <person name="Pope W.H."/>
            <person name="Jacobs-Sera D."/>
            <person name="Hendrix R.W."/>
            <person name="Hatfull G.F."/>
        </authorList>
    </citation>
    <scope>NUCLEOTIDE SEQUENCE [LARGE SCALE GENOMIC DNA]</scope>
    <source>
        <strain evidence="2 3">DSM 27710</strain>
    </source>
</reference>
<dbReference type="Proteomes" id="UP000055590">
    <property type="component" value="Chromosome"/>
</dbReference>
<gene>
    <name evidence="2" type="ORF">AKJ08_0660</name>
</gene>
<evidence type="ECO:0000313" key="3">
    <source>
        <dbReference type="Proteomes" id="UP000055590"/>
    </source>
</evidence>
<proteinExistence type="predicted"/>
<dbReference type="EMBL" id="CP012332">
    <property type="protein sequence ID" value="AKU90273.1"/>
    <property type="molecule type" value="Genomic_DNA"/>
</dbReference>
<dbReference type="KEGG" id="vin:AKJ08_0660"/>
<keyword evidence="3" id="KW-1185">Reference proteome</keyword>
<evidence type="ECO:0000313" key="2">
    <source>
        <dbReference type="EMBL" id="AKU90273.1"/>
    </source>
</evidence>
<accession>A0A0K1P9R7</accession>